<feature type="chain" id="PRO_5020637746" evidence="2">
    <location>
        <begin position="21"/>
        <end position="156"/>
    </location>
</feature>
<evidence type="ECO:0000313" key="3">
    <source>
        <dbReference type="EMBL" id="TJY64312.1"/>
    </source>
</evidence>
<keyword evidence="4" id="KW-1185">Reference proteome</keyword>
<dbReference type="EMBL" id="SUKA01000004">
    <property type="protein sequence ID" value="TJY64312.1"/>
    <property type="molecule type" value="Genomic_DNA"/>
</dbReference>
<keyword evidence="1" id="KW-0175">Coiled coil</keyword>
<evidence type="ECO:0000256" key="2">
    <source>
        <dbReference type="SAM" id="SignalP"/>
    </source>
</evidence>
<sequence length="156" mass="18237">MYKFLVLLFSVLSFDTVAFASSQIDSVEKELQLLLNRKSQFESKKIETISRFKEALKTTKNLHDKYVLHLNLYHEFRKYQIDSAIFYIKANQLIGYQLNNSYLIDESLIQLSSLYSSAGKFIESADLLSKIRRAEISEELLPDYYKAYSEFSSHYG</sequence>
<dbReference type="RefSeq" id="WP_169305656.1">
    <property type="nucleotide sequence ID" value="NZ_BMJX01000004.1"/>
</dbReference>
<reference evidence="3 4" key="1">
    <citation type="submission" date="2019-04" db="EMBL/GenBank/DDBJ databases">
        <title>Sphingobacterium olei sp. nov., isolated from oil-contaminated soil.</title>
        <authorList>
            <person name="Liu B."/>
        </authorList>
    </citation>
    <scope>NUCLEOTIDE SEQUENCE [LARGE SCALE GENOMIC DNA]</scope>
    <source>
        <strain evidence="3 4">Y3L14</strain>
    </source>
</reference>
<proteinExistence type="predicted"/>
<dbReference type="AlphaFoldDB" id="A0A4U0H208"/>
<keyword evidence="2" id="KW-0732">Signal</keyword>
<comment type="caution">
    <text evidence="3">The sequence shown here is derived from an EMBL/GenBank/DDBJ whole genome shotgun (WGS) entry which is preliminary data.</text>
</comment>
<gene>
    <name evidence="3" type="ORF">FAZ19_13970</name>
</gene>
<evidence type="ECO:0000313" key="4">
    <source>
        <dbReference type="Proteomes" id="UP000309872"/>
    </source>
</evidence>
<evidence type="ECO:0000256" key="1">
    <source>
        <dbReference type="SAM" id="Coils"/>
    </source>
</evidence>
<accession>A0A4U0H208</accession>
<feature type="signal peptide" evidence="2">
    <location>
        <begin position="1"/>
        <end position="20"/>
    </location>
</feature>
<protein>
    <submittedName>
        <fullName evidence="3">Uncharacterized protein</fullName>
    </submittedName>
</protein>
<dbReference type="Proteomes" id="UP000309872">
    <property type="component" value="Unassembled WGS sequence"/>
</dbReference>
<name>A0A4U0H208_9SPHI</name>
<feature type="coiled-coil region" evidence="1">
    <location>
        <begin position="17"/>
        <end position="44"/>
    </location>
</feature>
<organism evidence="3 4">
    <name type="scientific">Sphingobacterium alkalisoli</name>
    <dbReference type="NCBI Taxonomy" id="1874115"/>
    <lineage>
        <taxon>Bacteria</taxon>
        <taxon>Pseudomonadati</taxon>
        <taxon>Bacteroidota</taxon>
        <taxon>Sphingobacteriia</taxon>
        <taxon>Sphingobacteriales</taxon>
        <taxon>Sphingobacteriaceae</taxon>
        <taxon>Sphingobacterium</taxon>
    </lineage>
</organism>